<evidence type="ECO:0008006" key="4">
    <source>
        <dbReference type="Google" id="ProtNLM"/>
    </source>
</evidence>
<evidence type="ECO:0000256" key="1">
    <source>
        <dbReference type="SAM" id="SignalP"/>
    </source>
</evidence>
<sequence>MLTDRDTRWDMLGFVLLLLLLELELMRRWGDEPYRTGVLCRTDTNQISRVRTGMGLFCLQSLWMRRLGHKFVALRLVNARG</sequence>
<keyword evidence="1" id="KW-0732">Signal</keyword>
<proteinExistence type="predicted"/>
<protein>
    <recommendedName>
        <fullName evidence="4">Secreted protein</fullName>
    </recommendedName>
</protein>
<accession>A0A7C8I3Y1</accession>
<feature type="signal peptide" evidence="1">
    <location>
        <begin position="1"/>
        <end position="30"/>
    </location>
</feature>
<dbReference type="Proteomes" id="UP000481861">
    <property type="component" value="Unassembled WGS sequence"/>
</dbReference>
<name>A0A7C8I3Y1_9PLEO</name>
<dbReference type="EMBL" id="JAADJZ010000028">
    <property type="protein sequence ID" value="KAF2866393.1"/>
    <property type="molecule type" value="Genomic_DNA"/>
</dbReference>
<reference evidence="2 3" key="1">
    <citation type="submission" date="2020-01" db="EMBL/GenBank/DDBJ databases">
        <authorList>
            <consortium name="DOE Joint Genome Institute"/>
            <person name="Haridas S."/>
            <person name="Albert R."/>
            <person name="Binder M."/>
            <person name="Bloem J."/>
            <person name="Labutti K."/>
            <person name="Salamov A."/>
            <person name="Andreopoulos B."/>
            <person name="Baker S.E."/>
            <person name="Barry K."/>
            <person name="Bills G."/>
            <person name="Bluhm B.H."/>
            <person name="Cannon C."/>
            <person name="Castanera R."/>
            <person name="Culley D.E."/>
            <person name="Daum C."/>
            <person name="Ezra D."/>
            <person name="Gonzalez J.B."/>
            <person name="Henrissat B."/>
            <person name="Kuo A."/>
            <person name="Liang C."/>
            <person name="Lipzen A."/>
            <person name="Lutzoni F."/>
            <person name="Magnuson J."/>
            <person name="Mondo S."/>
            <person name="Nolan M."/>
            <person name="Ohm R."/>
            <person name="Pangilinan J."/>
            <person name="Park H.-J.H."/>
            <person name="Ramirez L."/>
            <person name="Alfaro M."/>
            <person name="Sun H."/>
            <person name="Tritt A."/>
            <person name="Yoshinaga Y."/>
            <person name="Zwiers L.-H.L."/>
            <person name="Turgeon B.G."/>
            <person name="Goodwin S.B."/>
            <person name="Spatafora J.W."/>
            <person name="Crous P.W."/>
            <person name="Grigoriev I.V."/>
        </authorList>
    </citation>
    <scope>NUCLEOTIDE SEQUENCE [LARGE SCALE GENOMIC DNA]</scope>
    <source>
        <strain evidence="2 3">CBS 611.86</strain>
    </source>
</reference>
<dbReference type="AlphaFoldDB" id="A0A7C8I3Y1"/>
<organism evidence="2 3">
    <name type="scientific">Massariosphaeria phaeospora</name>
    <dbReference type="NCBI Taxonomy" id="100035"/>
    <lineage>
        <taxon>Eukaryota</taxon>
        <taxon>Fungi</taxon>
        <taxon>Dikarya</taxon>
        <taxon>Ascomycota</taxon>
        <taxon>Pezizomycotina</taxon>
        <taxon>Dothideomycetes</taxon>
        <taxon>Pleosporomycetidae</taxon>
        <taxon>Pleosporales</taxon>
        <taxon>Pleosporales incertae sedis</taxon>
        <taxon>Massariosphaeria</taxon>
    </lineage>
</organism>
<gene>
    <name evidence="2" type="ORF">BDV95DRAFT_209487</name>
</gene>
<feature type="chain" id="PRO_5028949521" description="Secreted protein" evidence="1">
    <location>
        <begin position="31"/>
        <end position="81"/>
    </location>
</feature>
<evidence type="ECO:0000313" key="3">
    <source>
        <dbReference type="Proteomes" id="UP000481861"/>
    </source>
</evidence>
<comment type="caution">
    <text evidence="2">The sequence shown here is derived from an EMBL/GenBank/DDBJ whole genome shotgun (WGS) entry which is preliminary data.</text>
</comment>
<keyword evidence="3" id="KW-1185">Reference proteome</keyword>
<evidence type="ECO:0000313" key="2">
    <source>
        <dbReference type="EMBL" id="KAF2866393.1"/>
    </source>
</evidence>